<reference evidence="2" key="2">
    <citation type="submission" date="2020-09" db="EMBL/GenBank/DDBJ databases">
        <authorList>
            <person name="Sun Q."/>
            <person name="Zhou Y."/>
        </authorList>
    </citation>
    <scope>NUCLEOTIDE SEQUENCE</scope>
    <source>
        <strain evidence="2">CGMCC 1.15388</strain>
    </source>
</reference>
<keyword evidence="3" id="KW-1185">Reference proteome</keyword>
<gene>
    <name evidence="2" type="ORF">GCM10011401_09800</name>
</gene>
<reference evidence="2" key="1">
    <citation type="journal article" date="2014" name="Int. J. Syst. Evol. Microbiol.">
        <title>Complete genome sequence of Corynebacterium casei LMG S-19264T (=DSM 44701T), isolated from a smear-ripened cheese.</title>
        <authorList>
            <consortium name="US DOE Joint Genome Institute (JGI-PGF)"/>
            <person name="Walter F."/>
            <person name="Albersmeier A."/>
            <person name="Kalinowski J."/>
            <person name="Ruckert C."/>
        </authorList>
    </citation>
    <scope>NUCLEOTIDE SEQUENCE</scope>
    <source>
        <strain evidence="2">CGMCC 1.15388</strain>
    </source>
</reference>
<comment type="caution">
    <text evidence="2">The sequence shown here is derived from an EMBL/GenBank/DDBJ whole genome shotgun (WGS) entry which is preliminary data.</text>
</comment>
<evidence type="ECO:0000256" key="1">
    <source>
        <dbReference type="SAM" id="MobiDB-lite"/>
    </source>
</evidence>
<protein>
    <recommendedName>
        <fullName evidence="4">Pentapeptide repeat-containing protein</fullName>
    </recommendedName>
</protein>
<proteinExistence type="predicted"/>
<evidence type="ECO:0000313" key="2">
    <source>
        <dbReference type="EMBL" id="GGE64743.1"/>
    </source>
</evidence>
<feature type="region of interest" description="Disordered" evidence="1">
    <location>
        <begin position="1"/>
        <end position="28"/>
    </location>
</feature>
<dbReference type="Pfam" id="PF00805">
    <property type="entry name" value="Pentapeptide"/>
    <property type="match status" value="1"/>
</dbReference>
<feature type="compositionally biased region" description="Basic residues" evidence="1">
    <location>
        <begin position="1"/>
        <end position="11"/>
    </location>
</feature>
<dbReference type="Proteomes" id="UP000633136">
    <property type="component" value="Unassembled WGS sequence"/>
</dbReference>
<dbReference type="RefSeq" id="WP_188683269.1">
    <property type="nucleotide sequence ID" value="NZ_BMIS01000003.1"/>
</dbReference>
<accession>A0A917APC7</accession>
<sequence>MAQQRGGRRREKAAAREPQLDLREPQRLREISAEEFREHAAAEGRRLTEDLPPEDLASGGLIGGAASNFRGASLVECVWEDASLTEGDLSGLTVAESRLSRLNIPHLQAPRSGWRDVLLEDSRIGVAELYDSVLSGVKISSGKLDLINLRGAELRDVLIEGCTLGELDLTQGSVQRVALRSTRVEALVLTGLRAQHLDLTGAEIGRIVGVEGLRGAVVSSQQLMELAPALADHLGLEISD</sequence>
<evidence type="ECO:0008006" key="4">
    <source>
        <dbReference type="Google" id="ProtNLM"/>
    </source>
</evidence>
<dbReference type="InterPro" id="IPR001646">
    <property type="entry name" value="5peptide_repeat"/>
</dbReference>
<organism evidence="2 3">
    <name type="scientific">Nesterenkonia cremea</name>
    <dbReference type="NCBI Taxonomy" id="1882340"/>
    <lineage>
        <taxon>Bacteria</taxon>
        <taxon>Bacillati</taxon>
        <taxon>Actinomycetota</taxon>
        <taxon>Actinomycetes</taxon>
        <taxon>Micrococcales</taxon>
        <taxon>Micrococcaceae</taxon>
        <taxon>Nesterenkonia</taxon>
    </lineage>
</organism>
<dbReference type="SUPFAM" id="SSF141571">
    <property type="entry name" value="Pentapeptide repeat-like"/>
    <property type="match status" value="1"/>
</dbReference>
<evidence type="ECO:0000313" key="3">
    <source>
        <dbReference type="Proteomes" id="UP000633136"/>
    </source>
</evidence>
<dbReference type="AlphaFoldDB" id="A0A917APC7"/>
<dbReference type="EMBL" id="BMIS01000003">
    <property type="protein sequence ID" value="GGE64743.1"/>
    <property type="molecule type" value="Genomic_DNA"/>
</dbReference>
<dbReference type="Gene3D" id="2.160.20.80">
    <property type="entry name" value="E3 ubiquitin-protein ligase SopA"/>
    <property type="match status" value="1"/>
</dbReference>
<feature type="compositionally biased region" description="Basic and acidic residues" evidence="1">
    <location>
        <begin position="12"/>
        <end position="28"/>
    </location>
</feature>
<name>A0A917APC7_9MICC</name>